<name>A0ABY8QZF7_9MICO</name>
<dbReference type="HAMAP" id="MF_01697">
    <property type="entry name" value="MshC"/>
    <property type="match status" value="1"/>
</dbReference>
<evidence type="ECO:0000256" key="4">
    <source>
        <dbReference type="ARBA" id="ARBA00022598"/>
    </source>
</evidence>
<dbReference type="PANTHER" id="PTHR10890">
    <property type="entry name" value="CYSTEINYL-TRNA SYNTHETASE"/>
    <property type="match status" value="1"/>
</dbReference>
<feature type="binding site" evidence="10">
    <location>
        <begin position="48"/>
        <end position="51"/>
    </location>
    <ligand>
        <name>L-cysteinyl-5'-AMP</name>
        <dbReference type="ChEBI" id="CHEBI:144924"/>
    </ligand>
</feature>
<dbReference type="InterPro" id="IPR014729">
    <property type="entry name" value="Rossmann-like_a/b/a_fold"/>
</dbReference>
<dbReference type="InterPro" id="IPR024909">
    <property type="entry name" value="Cys-tRNA/MSH_ligase"/>
</dbReference>
<evidence type="ECO:0000256" key="1">
    <source>
        <dbReference type="ARBA" id="ARBA00003679"/>
    </source>
</evidence>
<dbReference type="PRINTS" id="PR00983">
    <property type="entry name" value="TRNASYNTHCYS"/>
</dbReference>
<feature type="binding site" evidence="10">
    <location>
        <position position="232"/>
    </location>
    <ligand>
        <name>L-cysteinyl-5'-AMP</name>
        <dbReference type="ChEBI" id="CHEBI:144924"/>
    </ligand>
</feature>
<comment type="subunit">
    <text evidence="3 10">Monomer.</text>
</comment>
<dbReference type="GO" id="GO:0016740">
    <property type="term" value="F:transferase activity"/>
    <property type="evidence" value="ECO:0007669"/>
    <property type="project" value="UniProtKB-KW"/>
</dbReference>
<feature type="binding site" evidence="10">
    <location>
        <position position="63"/>
    </location>
    <ligand>
        <name>L-cysteinyl-5'-AMP</name>
        <dbReference type="ChEBI" id="CHEBI:144924"/>
    </ligand>
</feature>
<dbReference type="SUPFAM" id="SSF52374">
    <property type="entry name" value="Nucleotidylyl transferase"/>
    <property type="match status" value="1"/>
</dbReference>
<evidence type="ECO:0000256" key="3">
    <source>
        <dbReference type="ARBA" id="ARBA00011245"/>
    </source>
</evidence>
<keyword evidence="4 10" id="KW-0436">Ligase</keyword>
<evidence type="ECO:0000256" key="11">
    <source>
        <dbReference type="SAM" id="MobiDB-lite"/>
    </source>
</evidence>
<dbReference type="InterPro" id="IPR017812">
    <property type="entry name" value="Mycothiol_ligase_MshC"/>
</dbReference>
<sequence>MKSWARPSIPQLPGHNDIPRLYDTPSRRLLPVPSAQDGDQGTANLYVCGITPYDATHLGHAATYVAFDTLQRVWLDAGLDVRYVQNITDVDDPLLERANETGVDWRDLAESQIELFRTDMTALRALPPNDYIGAVESIPLVTDAVERLVGNGAAYRLDNGDVYYRVTTDTKPAFGEISGYDHDTMTKLFAERGGDPDTPGKEDPLDSLLWRAARDGEPFWPGGTLGDGRPGWHIECAAIALKYLGTPIDVQGGGSDLKFPHHEMCAASAAALTGVPFADAYVHTGMVGLDGEKMSKSLGNLVLVSQLLKDGIDPGAIRLVLLAHHYRSDWTFTPAALDEANGRLDRWADAVRRPHAAPATDVLAAVRSALADDLDTPAALSAVDRWAATDGDDAGSPALVRDLVDALFGVALRSSTA</sequence>
<dbReference type="Gene3D" id="1.20.120.640">
    <property type="entry name" value="Anticodon-binding domain of a subclass of class I aminoacyl-tRNA synthetases"/>
    <property type="match status" value="1"/>
</dbReference>
<evidence type="ECO:0000259" key="12">
    <source>
        <dbReference type="Pfam" id="PF01406"/>
    </source>
</evidence>
<dbReference type="Gene3D" id="3.40.50.620">
    <property type="entry name" value="HUPs"/>
    <property type="match status" value="1"/>
</dbReference>
<feature type="binding site" evidence="10">
    <location>
        <begin position="86"/>
        <end position="88"/>
    </location>
    <ligand>
        <name>L-cysteinyl-5'-AMP</name>
        <dbReference type="ChEBI" id="CHEBI:144924"/>
    </ligand>
</feature>
<feature type="short sequence motif" description="'ERGGDP' region" evidence="10">
    <location>
        <begin position="191"/>
        <end position="196"/>
    </location>
</feature>
<keyword evidence="13" id="KW-0808">Transferase</keyword>
<comment type="cofactor">
    <cofactor evidence="10">
        <name>Zn(2+)</name>
        <dbReference type="ChEBI" id="CHEBI:29105"/>
    </cofactor>
    <text evidence="10">Binds 1 zinc ion per subunit.</text>
</comment>
<keyword evidence="5 10" id="KW-0479">Metal-binding</keyword>
<evidence type="ECO:0000313" key="14">
    <source>
        <dbReference type="Proteomes" id="UP001209083"/>
    </source>
</evidence>
<dbReference type="EC" id="6.3.1.13" evidence="10"/>
<feature type="binding site" evidence="10">
    <location>
        <position position="287"/>
    </location>
    <ligand>
        <name>L-cysteinyl-5'-AMP</name>
        <dbReference type="ChEBI" id="CHEBI:144924"/>
    </ligand>
</feature>
<evidence type="ECO:0000256" key="6">
    <source>
        <dbReference type="ARBA" id="ARBA00022741"/>
    </source>
</evidence>
<comment type="similarity">
    <text evidence="2 10">Belongs to the class-I aminoacyl-tRNA synthetase family. MshC subfamily.</text>
</comment>
<feature type="region of interest" description="Disordered" evidence="11">
    <location>
        <begin position="1"/>
        <end position="20"/>
    </location>
</feature>
<feature type="binding site" evidence="10">
    <location>
        <position position="261"/>
    </location>
    <ligand>
        <name>Zn(2+)</name>
        <dbReference type="ChEBI" id="CHEBI:29105"/>
    </ligand>
</feature>
<evidence type="ECO:0000256" key="8">
    <source>
        <dbReference type="ARBA" id="ARBA00022840"/>
    </source>
</evidence>
<gene>
    <name evidence="10 13" type="primary">mshC</name>
    <name evidence="13" type="ORF">LWF01_07765</name>
</gene>
<feature type="binding site" evidence="10">
    <location>
        <position position="48"/>
    </location>
    <ligand>
        <name>Zn(2+)</name>
        <dbReference type="ChEBI" id="CHEBI:29105"/>
    </ligand>
</feature>
<dbReference type="GO" id="GO:0035446">
    <property type="term" value="F:cysteine-glucosaminylinositol ligase activity"/>
    <property type="evidence" value="ECO:0007669"/>
    <property type="project" value="UniProtKB-EC"/>
</dbReference>
<evidence type="ECO:0000256" key="9">
    <source>
        <dbReference type="ARBA" id="ARBA00048350"/>
    </source>
</evidence>
<dbReference type="RefSeq" id="WP_349640467.1">
    <property type="nucleotide sequence ID" value="NZ_CP090958.1"/>
</dbReference>
<feature type="domain" description="tRNA synthetases class I catalytic" evidence="12">
    <location>
        <begin position="38"/>
        <end position="340"/>
    </location>
</feature>
<evidence type="ECO:0000256" key="10">
    <source>
        <dbReference type="HAMAP-Rule" id="MF_01697"/>
    </source>
</evidence>
<feature type="short sequence motif" description="'HIGH' region" evidence="10">
    <location>
        <begin position="50"/>
        <end position="60"/>
    </location>
</feature>
<feature type="binding site" evidence="10">
    <location>
        <begin position="254"/>
        <end position="256"/>
    </location>
    <ligand>
        <name>L-cysteinyl-5'-AMP</name>
        <dbReference type="ChEBI" id="CHEBI:144924"/>
    </ligand>
</feature>
<keyword evidence="7 10" id="KW-0862">Zinc</keyword>
<keyword evidence="14" id="KW-1185">Reference proteome</keyword>
<dbReference type="Proteomes" id="UP001209083">
    <property type="component" value="Chromosome"/>
</dbReference>
<dbReference type="EMBL" id="CP090958">
    <property type="protein sequence ID" value="WGW13644.1"/>
    <property type="molecule type" value="Genomic_DNA"/>
</dbReference>
<proteinExistence type="inferred from homology"/>
<comment type="function">
    <text evidence="1 10">Catalyzes the ATP-dependent condensation of GlcN-Ins and L-cysteine to form L-Cys-GlcN-Ins.</text>
</comment>
<dbReference type="InterPro" id="IPR032678">
    <property type="entry name" value="tRNA-synt_1_cat_dom"/>
</dbReference>
<evidence type="ECO:0000313" key="13">
    <source>
        <dbReference type="EMBL" id="WGW13644.1"/>
    </source>
</evidence>
<protein>
    <recommendedName>
        <fullName evidence="10">L-cysteine:1D-myo-inositol 2-amino-2-deoxy-alpha-D-glucopyranoside ligase</fullName>
        <shortName evidence="10">L-Cys:GlcN-Ins ligase</shortName>
        <ecNumber evidence="10">6.3.1.13</ecNumber>
    </recommendedName>
    <alternativeName>
        <fullName evidence="10">Mycothiol ligase</fullName>
        <shortName evidence="10">MSH ligase</shortName>
    </alternativeName>
</protein>
<reference evidence="13 14" key="1">
    <citation type="submission" date="2023-05" db="EMBL/GenBank/DDBJ databases">
        <title>Lithophilousrod everest ZFBP1038 complete genpme.</title>
        <authorList>
            <person name="Tian M."/>
        </authorList>
    </citation>
    <scope>NUCLEOTIDE SEQUENCE [LARGE SCALE GENOMIC DNA]</scope>
    <source>
        <strain evidence="13 14">ZFBP1038</strain>
    </source>
</reference>
<comment type="catalytic activity">
    <reaction evidence="9 10">
        <text>1D-myo-inositol 2-amino-2-deoxy-alpha-D-glucopyranoside + L-cysteine + ATP = 1D-myo-inositol 2-(L-cysteinylamino)-2-deoxy-alpha-D-glucopyranoside + AMP + diphosphate + H(+)</text>
        <dbReference type="Rhea" id="RHEA:26176"/>
        <dbReference type="ChEBI" id="CHEBI:15378"/>
        <dbReference type="ChEBI" id="CHEBI:30616"/>
        <dbReference type="ChEBI" id="CHEBI:33019"/>
        <dbReference type="ChEBI" id="CHEBI:35235"/>
        <dbReference type="ChEBI" id="CHEBI:58886"/>
        <dbReference type="ChEBI" id="CHEBI:58887"/>
        <dbReference type="ChEBI" id="CHEBI:456215"/>
        <dbReference type="EC" id="6.3.1.13"/>
    </reaction>
</comment>
<keyword evidence="6 10" id="KW-0547">Nucleotide-binding</keyword>
<evidence type="ECO:0000256" key="5">
    <source>
        <dbReference type="ARBA" id="ARBA00022723"/>
    </source>
</evidence>
<dbReference type="Pfam" id="PF01406">
    <property type="entry name" value="tRNA-synt_1e"/>
    <property type="match status" value="1"/>
</dbReference>
<evidence type="ECO:0000256" key="7">
    <source>
        <dbReference type="ARBA" id="ARBA00022833"/>
    </source>
</evidence>
<dbReference type="NCBIfam" id="TIGR03447">
    <property type="entry name" value="mycothiol_MshC"/>
    <property type="match status" value="1"/>
</dbReference>
<keyword evidence="8 10" id="KW-0067">ATP-binding</keyword>
<feature type="binding site" evidence="10">
    <location>
        <position position="236"/>
    </location>
    <ligand>
        <name>Zn(2+)</name>
        <dbReference type="ChEBI" id="CHEBI:29105"/>
    </ligand>
</feature>
<organism evidence="13 14">
    <name type="scientific">Saxibacter everestensis</name>
    <dbReference type="NCBI Taxonomy" id="2909229"/>
    <lineage>
        <taxon>Bacteria</taxon>
        <taxon>Bacillati</taxon>
        <taxon>Actinomycetota</taxon>
        <taxon>Actinomycetes</taxon>
        <taxon>Micrococcales</taxon>
        <taxon>Brevibacteriaceae</taxon>
        <taxon>Saxibacter</taxon>
    </lineage>
</organism>
<evidence type="ECO:0000256" key="2">
    <source>
        <dbReference type="ARBA" id="ARBA00007723"/>
    </source>
</evidence>
<accession>A0ABY8QZF7</accession>
<dbReference type="CDD" id="cd00672">
    <property type="entry name" value="CysRS_core"/>
    <property type="match status" value="1"/>
</dbReference>
<dbReference type="PANTHER" id="PTHR10890:SF3">
    <property type="entry name" value="CYSTEINE--TRNA LIGASE, CYTOPLASMIC"/>
    <property type="match status" value="1"/>
</dbReference>
<feature type="short sequence motif" description="'KMSKS' region" evidence="10">
    <location>
        <begin position="293"/>
        <end position="297"/>
    </location>
</feature>